<dbReference type="NCBIfam" id="TIGR03696">
    <property type="entry name" value="Rhs_assc_core"/>
    <property type="match status" value="1"/>
</dbReference>
<feature type="compositionally biased region" description="Basic and acidic residues" evidence="1">
    <location>
        <begin position="151"/>
        <end position="162"/>
    </location>
</feature>
<proteinExistence type="predicted"/>
<dbReference type="InterPro" id="IPR029097">
    <property type="entry name" value="Ntox8"/>
</dbReference>
<evidence type="ECO:0000256" key="1">
    <source>
        <dbReference type="SAM" id="MobiDB-lite"/>
    </source>
</evidence>
<dbReference type="PATRIC" id="fig|889204.5.peg.1197"/>
<dbReference type="HOGENOM" id="CLU_1634452_0_0_9"/>
<dbReference type="Pfam" id="PF15545">
    <property type="entry name" value="Ntox8"/>
    <property type="match status" value="1"/>
</dbReference>
<evidence type="ECO:0000313" key="4">
    <source>
        <dbReference type="Proteomes" id="UP000002815"/>
    </source>
</evidence>
<dbReference type="eggNOG" id="COG3209">
    <property type="taxonomic scope" value="Bacteria"/>
</dbReference>
<dbReference type="AlphaFoldDB" id="E8JZL0"/>
<feature type="domain" description="Bacterial toxin 8" evidence="2">
    <location>
        <begin position="87"/>
        <end position="135"/>
    </location>
</feature>
<keyword evidence="4" id="KW-1185">Reference proteome</keyword>
<name>E8JZL0_9STRE</name>
<organism evidence="3 4">
    <name type="scientific">Streptococcus infantis ATCC 700779</name>
    <dbReference type="NCBI Taxonomy" id="889204"/>
    <lineage>
        <taxon>Bacteria</taxon>
        <taxon>Bacillati</taxon>
        <taxon>Bacillota</taxon>
        <taxon>Bacilli</taxon>
        <taxon>Lactobacillales</taxon>
        <taxon>Streptococcaceae</taxon>
        <taxon>Streptococcus</taxon>
    </lineage>
</organism>
<gene>
    <name evidence="3" type="ORF">HMPREF9423_0673</name>
</gene>
<feature type="region of interest" description="Disordered" evidence="1">
    <location>
        <begin position="133"/>
        <end position="162"/>
    </location>
</feature>
<protein>
    <submittedName>
        <fullName evidence="3">RHS repeat-associated core domain protein</fullName>
    </submittedName>
</protein>
<feature type="compositionally biased region" description="Basic residues" evidence="1">
    <location>
        <begin position="141"/>
        <end position="150"/>
    </location>
</feature>
<dbReference type="Gene3D" id="2.180.10.10">
    <property type="entry name" value="RHS repeat-associated core"/>
    <property type="match status" value="1"/>
</dbReference>
<dbReference type="Proteomes" id="UP000002815">
    <property type="component" value="Unassembled WGS sequence"/>
</dbReference>
<accession>E8JZL0</accession>
<sequence>MHYNFFRYYEPDAGRFVNQDPIGLQGGENLYQFTPNIQNWVDFLGLRRSYAGKQKRIRALATDKSQHRFVRGWVQNEIRRVETRKSLSKTTKLSLRLPPSFDLAHWRGYESKKGFSYTFTCLLTRILHRLQHKKDNDGRRQPLRASKKCGGKSEQEIRDSRK</sequence>
<dbReference type="InterPro" id="IPR022385">
    <property type="entry name" value="Rhs_assc_core"/>
</dbReference>
<reference evidence="3 4" key="1">
    <citation type="submission" date="2010-12" db="EMBL/GenBank/DDBJ databases">
        <authorList>
            <person name="Muzny D."/>
            <person name="Qin X."/>
            <person name="Deng J."/>
            <person name="Jiang H."/>
            <person name="Liu Y."/>
            <person name="Qu J."/>
            <person name="Song X.-Z."/>
            <person name="Zhang L."/>
            <person name="Thornton R."/>
            <person name="Coyle M."/>
            <person name="Francisco L."/>
            <person name="Jackson L."/>
            <person name="Javaid M."/>
            <person name="Korchina V."/>
            <person name="Kovar C."/>
            <person name="Mata R."/>
            <person name="Mathew T."/>
            <person name="Ngo R."/>
            <person name="Nguyen L."/>
            <person name="Nguyen N."/>
            <person name="Okwuonu G."/>
            <person name="Ongeri F."/>
            <person name="Pham C."/>
            <person name="Simmons D."/>
            <person name="Wilczek-Boney K."/>
            <person name="Hale W."/>
            <person name="Jakkamsetti A."/>
            <person name="Pham P."/>
            <person name="Ruth R."/>
            <person name="San Lucas F."/>
            <person name="Warren J."/>
            <person name="Zhang J."/>
            <person name="Zhao Z."/>
            <person name="Zhou C."/>
            <person name="Zhu D."/>
            <person name="Lee S."/>
            <person name="Bess C."/>
            <person name="Blankenburg K."/>
            <person name="Forbes L."/>
            <person name="Fu Q."/>
            <person name="Gubbala S."/>
            <person name="Hirani K."/>
            <person name="Jayaseelan J.C."/>
            <person name="Lara F."/>
            <person name="Munidasa M."/>
            <person name="Palculict T."/>
            <person name="Patil S."/>
            <person name="Pu L.-L."/>
            <person name="Saada N."/>
            <person name="Tang L."/>
            <person name="Weissenberger G."/>
            <person name="Zhu Y."/>
            <person name="Hemphill L."/>
            <person name="Shang Y."/>
            <person name="Youmans B."/>
            <person name="Ayvaz T."/>
            <person name="Ross M."/>
            <person name="Santibanez J."/>
            <person name="Aqrawi P."/>
            <person name="Gross S."/>
            <person name="Joshi V."/>
            <person name="Fowler G."/>
            <person name="Nazareth L."/>
            <person name="Reid J."/>
            <person name="Worley K."/>
            <person name="Petrosino J."/>
            <person name="Highlander S."/>
            <person name="Gibbs R."/>
        </authorList>
    </citation>
    <scope>NUCLEOTIDE SEQUENCE [LARGE SCALE GENOMIC DNA]</scope>
    <source>
        <strain evidence="3 4">ATCC 700779</strain>
    </source>
</reference>
<evidence type="ECO:0000259" key="2">
    <source>
        <dbReference type="Pfam" id="PF15545"/>
    </source>
</evidence>
<comment type="caution">
    <text evidence="3">The sequence shown here is derived from an EMBL/GenBank/DDBJ whole genome shotgun (WGS) entry which is preliminary data.</text>
</comment>
<evidence type="ECO:0000313" key="3">
    <source>
        <dbReference type="EMBL" id="EFX37029.1"/>
    </source>
</evidence>
<dbReference type="EMBL" id="AEVD01000005">
    <property type="protein sequence ID" value="EFX37029.1"/>
    <property type="molecule type" value="Genomic_DNA"/>
</dbReference>